<keyword evidence="1" id="KW-0677">Repeat</keyword>
<evidence type="ECO:0000256" key="4">
    <source>
        <dbReference type="SAM" id="MobiDB-lite"/>
    </source>
</evidence>
<reference evidence="5" key="1">
    <citation type="submission" date="2021-01" db="EMBL/GenBank/DDBJ databases">
        <authorList>
            <person name="Corre E."/>
            <person name="Pelletier E."/>
            <person name="Niang G."/>
            <person name="Scheremetjew M."/>
            <person name="Finn R."/>
            <person name="Kale V."/>
            <person name="Holt S."/>
            <person name="Cochrane G."/>
            <person name="Meng A."/>
            <person name="Brown T."/>
            <person name="Cohen L."/>
        </authorList>
    </citation>
    <scope>NUCLEOTIDE SEQUENCE</scope>
    <source>
        <strain evidence="5">CCMP644</strain>
    </source>
</reference>
<evidence type="ECO:0000256" key="3">
    <source>
        <dbReference type="PROSITE-ProRule" id="PRU00339"/>
    </source>
</evidence>
<dbReference type="PANTHER" id="PTHR44858:SF1">
    <property type="entry name" value="UDP-N-ACETYLGLUCOSAMINE--PEPTIDE N-ACETYLGLUCOSAMINYLTRANSFERASE SPINDLY-RELATED"/>
    <property type="match status" value="1"/>
</dbReference>
<sequence length="276" mass="29936">MSAGACDDSLHVLGGPDGSPGGKRGGRAKEVTPAQAGDAAVAADQTAQAARHLEAGRYAEAVQCASKAVAACRTYHNAFFVRAEAYRLLGKLAAAVDDLGFCLAIEATHARAHHCRGLCLLEMGRNSQAATHFTLALKHQPSPDVGTLISLGRAYQDLGWGEAAMVEYDKALRIEPSSAYAYFCRGHCRRCLGDEEGGRSDFALVMRFDPSFHVPYVERATLAEQRGEWARAEDIYSALLEHLPLSGEDEEYLRSRQHQTKGLRSPSKIKAHQIRA</sequence>
<feature type="compositionally biased region" description="Basic residues" evidence="4">
    <location>
        <begin position="255"/>
        <end position="276"/>
    </location>
</feature>
<dbReference type="Pfam" id="PF13181">
    <property type="entry name" value="TPR_8"/>
    <property type="match status" value="1"/>
</dbReference>
<feature type="region of interest" description="Disordered" evidence="4">
    <location>
        <begin position="1"/>
        <end position="34"/>
    </location>
</feature>
<proteinExistence type="predicted"/>
<dbReference type="PANTHER" id="PTHR44858">
    <property type="entry name" value="TETRATRICOPEPTIDE REPEAT PROTEIN 6"/>
    <property type="match status" value="1"/>
</dbReference>
<dbReference type="SMART" id="SM00028">
    <property type="entry name" value="TPR"/>
    <property type="match status" value="6"/>
</dbReference>
<dbReference type="PROSITE" id="PS50005">
    <property type="entry name" value="TPR"/>
    <property type="match status" value="1"/>
</dbReference>
<evidence type="ECO:0000256" key="1">
    <source>
        <dbReference type="ARBA" id="ARBA00022737"/>
    </source>
</evidence>
<accession>A0A7S1EB72</accession>
<feature type="region of interest" description="Disordered" evidence="4">
    <location>
        <begin position="254"/>
        <end position="276"/>
    </location>
</feature>
<evidence type="ECO:0000256" key="2">
    <source>
        <dbReference type="ARBA" id="ARBA00022803"/>
    </source>
</evidence>
<dbReference type="SUPFAM" id="SSF48452">
    <property type="entry name" value="TPR-like"/>
    <property type="match status" value="1"/>
</dbReference>
<evidence type="ECO:0008006" key="6">
    <source>
        <dbReference type="Google" id="ProtNLM"/>
    </source>
</evidence>
<dbReference type="EMBL" id="HBFX01032568">
    <property type="protein sequence ID" value="CAD8968631.1"/>
    <property type="molecule type" value="Transcribed_RNA"/>
</dbReference>
<gene>
    <name evidence="5" type="ORF">HAND00432_LOCUS19626</name>
</gene>
<dbReference type="Gene3D" id="1.25.40.10">
    <property type="entry name" value="Tetratricopeptide repeat domain"/>
    <property type="match status" value="2"/>
</dbReference>
<dbReference type="InterPro" id="IPR011990">
    <property type="entry name" value="TPR-like_helical_dom_sf"/>
</dbReference>
<dbReference type="InterPro" id="IPR050498">
    <property type="entry name" value="Ycf3"/>
</dbReference>
<organism evidence="5">
    <name type="scientific">Hemiselmis andersenii</name>
    <name type="common">Cryptophyte alga</name>
    <dbReference type="NCBI Taxonomy" id="464988"/>
    <lineage>
        <taxon>Eukaryota</taxon>
        <taxon>Cryptophyceae</taxon>
        <taxon>Cryptomonadales</taxon>
        <taxon>Hemiselmidaceae</taxon>
        <taxon>Hemiselmis</taxon>
    </lineage>
</organism>
<dbReference type="InterPro" id="IPR019734">
    <property type="entry name" value="TPR_rpt"/>
</dbReference>
<dbReference type="AlphaFoldDB" id="A0A7S1EB72"/>
<feature type="repeat" description="TPR" evidence="3">
    <location>
        <begin position="145"/>
        <end position="178"/>
    </location>
</feature>
<keyword evidence="2 3" id="KW-0802">TPR repeat</keyword>
<evidence type="ECO:0000313" key="5">
    <source>
        <dbReference type="EMBL" id="CAD8968631.1"/>
    </source>
</evidence>
<protein>
    <recommendedName>
        <fullName evidence="6">Tetratricopeptide repeat protein</fullName>
    </recommendedName>
</protein>
<name>A0A7S1EB72_HEMAN</name>